<dbReference type="InterPro" id="IPR050739">
    <property type="entry name" value="MFP"/>
</dbReference>
<dbReference type="Gene3D" id="1.10.287.470">
    <property type="entry name" value="Helix hairpin bin"/>
    <property type="match status" value="1"/>
</dbReference>
<evidence type="ECO:0000256" key="5">
    <source>
        <dbReference type="ARBA" id="ARBA00023136"/>
    </source>
</evidence>
<dbReference type="RefSeq" id="WP_152806948.1">
    <property type="nucleotide sequence ID" value="NZ_WHNX01000061.1"/>
</dbReference>
<evidence type="ECO:0000256" key="3">
    <source>
        <dbReference type="ARBA" id="ARBA00022692"/>
    </source>
</evidence>
<organism evidence="9 10">
    <name type="scientific">Alkalibaculum sporogenes</name>
    <dbReference type="NCBI Taxonomy" id="2655001"/>
    <lineage>
        <taxon>Bacteria</taxon>
        <taxon>Bacillati</taxon>
        <taxon>Bacillota</taxon>
        <taxon>Clostridia</taxon>
        <taxon>Eubacteriales</taxon>
        <taxon>Eubacteriaceae</taxon>
        <taxon>Alkalibaculum</taxon>
    </lineage>
</organism>
<feature type="coiled-coil region" evidence="6">
    <location>
        <begin position="154"/>
        <end position="287"/>
    </location>
</feature>
<evidence type="ECO:0000256" key="1">
    <source>
        <dbReference type="ARBA" id="ARBA00004167"/>
    </source>
</evidence>
<comment type="caution">
    <text evidence="9">The sequence shown here is derived from an EMBL/GenBank/DDBJ whole genome shotgun (WGS) entry which is preliminary data.</text>
</comment>
<dbReference type="Pfam" id="PF26002">
    <property type="entry name" value="Beta-barrel_AprE"/>
    <property type="match status" value="1"/>
</dbReference>
<evidence type="ECO:0000313" key="10">
    <source>
        <dbReference type="Proteomes" id="UP000440004"/>
    </source>
</evidence>
<keyword evidence="10" id="KW-1185">Reference proteome</keyword>
<dbReference type="SUPFAM" id="SSF111369">
    <property type="entry name" value="HlyD-like secretion proteins"/>
    <property type="match status" value="1"/>
</dbReference>
<keyword evidence="6" id="KW-0175">Coiled coil</keyword>
<proteinExistence type="inferred from homology"/>
<protein>
    <submittedName>
        <fullName evidence="9">HlyD family efflux transporter periplasmic adaptor subunit</fullName>
    </submittedName>
</protein>
<dbReference type="InterPro" id="IPR058982">
    <property type="entry name" value="Beta-barrel_AprE"/>
</dbReference>
<feature type="domain" description="AprE-like beta-barrel" evidence="8">
    <location>
        <begin position="361"/>
        <end position="448"/>
    </location>
</feature>
<evidence type="ECO:0000313" key="9">
    <source>
        <dbReference type="EMBL" id="MPW27324.1"/>
    </source>
</evidence>
<dbReference type="Proteomes" id="UP000440004">
    <property type="component" value="Unassembled WGS sequence"/>
</dbReference>
<evidence type="ECO:0000259" key="8">
    <source>
        <dbReference type="Pfam" id="PF26002"/>
    </source>
</evidence>
<name>A0A6A7KCY9_9FIRM</name>
<reference evidence="9 10" key="1">
    <citation type="submission" date="2019-10" db="EMBL/GenBank/DDBJ databases">
        <title>Alkalibaculum tamaniensis sp.nov., a new alkaliphilic acetogen, isolated on methoxylated aromatics from a mud volcano.</title>
        <authorList>
            <person name="Khomyakova M.A."/>
            <person name="Merkel A.Y."/>
            <person name="Bonch-Osmolovskaya E.A."/>
            <person name="Slobodkin A.I."/>
        </authorList>
    </citation>
    <scope>NUCLEOTIDE SEQUENCE [LARGE SCALE GENOMIC DNA]</scope>
    <source>
        <strain evidence="9 10">M08DMB</strain>
    </source>
</reference>
<sequence length="466" mass="53551">MKEIYSLHDLKNSRIFFDKNPPRFMTWFIGTVLMVIIFLLVWATIAIKVEVVKVKGMVVSQDSTNISPDIQGMVEKVHFTEGDYVQKGDTIVTLKSNSQSAQTETSKDQDEFIEQQLVYYDRYEKSIKTGNNLFKNKSQELEFYNNVQYYIMQNKSSDEQISTYQQQIKEQENNKNQANKNVQENKDGIKEINTTVNTISLEISKLQDEVSKIDLIIQPEREDDVKEKQEILDTKQSEMETLNNKKNTLEAKIIEEESNVNTSKEQIEQLQDQVQSAKGSKDNLKIQILAQIGQKRSELKLQSIESKGKYTANSEYESNYTLNAVSDGILHFNYDIKEGTVVQAATPIAKVMNDDDNVLSLQVALPSNERSKVQQEDPVEIALDGILQTKFGVIEGKIIEINIDSSVDQESGEAYFLTYIEPKDNQLKDKNENTVLLKPGMTSEIRIKYEQNTWMQWLLEQINIFI</sequence>
<dbReference type="PANTHER" id="PTHR30386:SF26">
    <property type="entry name" value="TRANSPORT PROTEIN COMB"/>
    <property type="match status" value="1"/>
</dbReference>
<evidence type="ECO:0000256" key="6">
    <source>
        <dbReference type="SAM" id="Coils"/>
    </source>
</evidence>
<dbReference type="PRINTS" id="PR01490">
    <property type="entry name" value="RTXTOXIND"/>
</dbReference>
<dbReference type="Gene3D" id="2.40.50.100">
    <property type="match status" value="1"/>
</dbReference>
<keyword evidence="5 7" id="KW-0472">Membrane</keyword>
<evidence type="ECO:0000256" key="4">
    <source>
        <dbReference type="ARBA" id="ARBA00022989"/>
    </source>
</evidence>
<comment type="subcellular location">
    <subcellularLocation>
        <location evidence="1">Membrane</location>
        <topology evidence="1">Single-pass membrane protein</topology>
    </subcellularLocation>
</comment>
<feature type="transmembrane region" description="Helical" evidence="7">
    <location>
        <begin position="24"/>
        <end position="47"/>
    </location>
</feature>
<evidence type="ECO:0000256" key="2">
    <source>
        <dbReference type="ARBA" id="ARBA00009477"/>
    </source>
</evidence>
<comment type="similarity">
    <text evidence="2">Belongs to the membrane fusion protein (MFP) (TC 8.A.1) family.</text>
</comment>
<dbReference type="PANTHER" id="PTHR30386">
    <property type="entry name" value="MEMBRANE FUSION SUBUNIT OF EMRAB-TOLC MULTIDRUG EFFLUX PUMP"/>
    <property type="match status" value="1"/>
</dbReference>
<keyword evidence="3 7" id="KW-0812">Transmembrane</keyword>
<dbReference type="EMBL" id="WHNX01000061">
    <property type="protein sequence ID" value="MPW27324.1"/>
    <property type="molecule type" value="Genomic_DNA"/>
</dbReference>
<gene>
    <name evidence="9" type="ORF">GC105_16280</name>
</gene>
<dbReference type="GO" id="GO:0016020">
    <property type="term" value="C:membrane"/>
    <property type="evidence" value="ECO:0007669"/>
    <property type="project" value="UniProtKB-SubCell"/>
</dbReference>
<evidence type="ECO:0000256" key="7">
    <source>
        <dbReference type="SAM" id="Phobius"/>
    </source>
</evidence>
<dbReference type="AlphaFoldDB" id="A0A6A7KCY9"/>
<accession>A0A6A7KCY9</accession>
<keyword evidence="4 7" id="KW-1133">Transmembrane helix</keyword>
<dbReference type="Gene3D" id="2.40.30.170">
    <property type="match status" value="1"/>
</dbReference>